<evidence type="ECO:0000256" key="1">
    <source>
        <dbReference type="SAM" id="MobiDB-lite"/>
    </source>
</evidence>
<reference evidence="2" key="1">
    <citation type="submission" date="2023-03" db="EMBL/GenBank/DDBJ databases">
        <title>Amycolatopsis taiwanensis NBRC 103393.</title>
        <authorList>
            <person name="Ichikawa N."/>
            <person name="Sato H."/>
            <person name="Tonouchi N."/>
        </authorList>
    </citation>
    <scope>NUCLEOTIDE SEQUENCE</scope>
    <source>
        <strain evidence="2">NBRC 103393</strain>
    </source>
</reference>
<dbReference type="AlphaFoldDB" id="A0A9W6R971"/>
<sequence>MLTLWPLPSKVKLDESTQWYQYRSTSVLPTHVGMIRKHTHRRKRRDDVLPAHPGMTLASSAGPVVATYARGWVQQL</sequence>
<name>A0A9W6R971_9PSEU</name>
<dbReference type="Proteomes" id="UP001165136">
    <property type="component" value="Unassembled WGS sequence"/>
</dbReference>
<evidence type="ECO:0000313" key="2">
    <source>
        <dbReference type="EMBL" id="GLY71354.1"/>
    </source>
</evidence>
<comment type="caution">
    <text evidence="2">The sequence shown here is derived from an EMBL/GenBank/DDBJ whole genome shotgun (WGS) entry which is preliminary data.</text>
</comment>
<protein>
    <submittedName>
        <fullName evidence="2">Uncharacterized protein</fullName>
    </submittedName>
</protein>
<feature type="region of interest" description="Disordered" evidence="1">
    <location>
        <begin position="35"/>
        <end position="54"/>
    </location>
</feature>
<evidence type="ECO:0000313" key="3">
    <source>
        <dbReference type="Proteomes" id="UP001165136"/>
    </source>
</evidence>
<proteinExistence type="predicted"/>
<gene>
    <name evidence="2" type="ORF">Atai01_79730</name>
</gene>
<accession>A0A9W6R971</accession>
<dbReference type="EMBL" id="BSTI01000035">
    <property type="protein sequence ID" value="GLY71354.1"/>
    <property type="molecule type" value="Genomic_DNA"/>
</dbReference>
<feature type="compositionally biased region" description="Basic residues" evidence="1">
    <location>
        <begin position="35"/>
        <end position="44"/>
    </location>
</feature>
<keyword evidence="3" id="KW-1185">Reference proteome</keyword>
<organism evidence="2 3">
    <name type="scientific">Amycolatopsis taiwanensis</name>
    <dbReference type="NCBI Taxonomy" id="342230"/>
    <lineage>
        <taxon>Bacteria</taxon>
        <taxon>Bacillati</taxon>
        <taxon>Actinomycetota</taxon>
        <taxon>Actinomycetes</taxon>
        <taxon>Pseudonocardiales</taxon>
        <taxon>Pseudonocardiaceae</taxon>
        <taxon>Amycolatopsis</taxon>
    </lineage>
</organism>